<accession>A0A844XEL7</accession>
<organism evidence="3 4">
    <name type="scientific">Aurantiacibacter rhizosphaerae</name>
    <dbReference type="NCBI Taxonomy" id="2691582"/>
    <lineage>
        <taxon>Bacteria</taxon>
        <taxon>Pseudomonadati</taxon>
        <taxon>Pseudomonadota</taxon>
        <taxon>Alphaproteobacteria</taxon>
        <taxon>Sphingomonadales</taxon>
        <taxon>Erythrobacteraceae</taxon>
        <taxon>Aurantiacibacter</taxon>
    </lineage>
</organism>
<keyword evidence="2" id="KW-0560">Oxidoreductase</keyword>
<keyword evidence="4" id="KW-1185">Reference proteome</keyword>
<reference evidence="3 4" key="2">
    <citation type="submission" date="2020-02" db="EMBL/GenBank/DDBJ databases">
        <title>Erythrobacter dongmakensis sp. nov., isolated from a tidal mudflat.</title>
        <authorList>
            <person name="Kim I.S."/>
        </authorList>
    </citation>
    <scope>NUCLEOTIDE SEQUENCE [LARGE SCALE GENOMIC DNA]</scope>
    <source>
        <strain evidence="3 4">GH3-10</strain>
    </source>
</reference>
<evidence type="ECO:0000313" key="3">
    <source>
        <dbReference type="EMBL" id="MWV28193.1"/>
    </source>
</evidence>
<dbReference type="InterPro" id="IPR002347">
    <property type="entry name" value="SDR_fam"/>
</dbReference>
<dbReference type="PANTHER" id="PTHR42901:SF1">
    <property type="entry name" value="ALCOHOL DEHYDROGENASE"/>
    <property type="match status" value="1"/>
</dbReference>
<reference evidence="3 4" key="1">
    <citation type="submission" date="2019-12" db="EMBL/GenBank/DDBJ databases">
        <authorList>
            <person name="Lee S.D."/>
        </authorList>
    </citation>
    <scope>NUCLEOTIDE SEQUENCE [LARGE SCALE GENOMIC DNA]</scope>
    <source>
        <strain evidence="3 4">GH3-10</strain>
    </source>
</reference>
<dbReference type="SUPFAM" id="SSF51735">
    <property type="entry name" value="NAD(P)-binding Rossmann-fold domains"/>
    <property type="match status" value="1"/>
</dbReference>
<dbReference type="Proteomes" id="UP000461409">
    <property type="component" value="Unassembled WGS sequence"/>
</dbReference>
<proteinExistence type="inferred from homology"/>
<dbReference type="EMBL" id="WUBR01000002">
    <property type="protein sequence ID" value="MWV28193.1"/>
    <property type="molecule type" value="Genomic_DNA"/>
</dbReference>
<name>A0A844XEL7_9SPHN</name>
<dbReference type="PRINTS" id="PR00081">
    <property type="entry name" value="GDHRDH"/>
</dbReference>
<gene>
    <name evidence="3" type="ORF">GRF63_09780</name>
</gene>
<dbReference type="Gene3D" id="3.40.50.720">
    <property type="entry name" value="NAD(P)-binding Rossmann-like Domain"/>
    <property type="match status" value="1"/>
</dbReference>
<evidence type="ECO:0000256" key="1">
    <source>
        <dbReference type="ARBA" id="ARBA00006484"/>
    </source>
</evidence>
<dbReference type="PANTHER" id="PTHR42901">
    <property type="entry name" value="ALCOHOL DEHYDROGENASE"/>
    <property type="match status" value="1"/>
</dbReference>
<comment type="caution">
    <text evidence="3">The sequence shown here is derived from an EMBL/GenBank/DDBJ whole genome shotgun (WGS) entry which is preliminary data.</text>
</comment>
<dbReference type="InterPro" id="IPR036291">
    <property type="entry name" value="NAD(P)-bd_dom_sf"/>
</dbReference>
<dbReference type="AlphaFoldDB" id="A0A844XEL7"/>
<evidence type="ECO:0000313" key="4">
    <source>
        <dbReference type="Proteomes" id="UP000461409"/>
    </source>
</evidence>
<sequence>MTDNQEQKPLAGKIALVTGASRGIGAATAKALAAKGAHVILTARKVKGLEGVEDEIHAAGGTSTIAPLDLTDGESIGRLAQAVAERWNKLDIMVICAAQLPTLTPVTQIDGQQFNQALTLNVLSTQALLAHFDALLKRADAGRIIGLTSSVGAQPRPFWGAYGASKAAFENLLESHAKEIERISEIRVAILDPGATRTDMRARAYPGEDPDSVRPPEVVGNRIAEMLTEDFPNLHRMRVETPR</sequence>
<evidence type="ECO:0000256" key="2">
    <source>
        <dbReference type="ARBA" id="ARBA00023002"/>
    </source>
</evidence>
<dbReference type="Pfam" id="PF00106">
    <property type="entry name" value="adh_short"/>
    <property type="match status" value="1"/>
</dbReference>
<comment type="similarity">
    <text evidence="1">Belongs to the short-chain dehydrogenases/reductases (SDR) family.</text>
</comment>
<dbReference type="RefSeq" id="WP_160485812.1">
    <property type="nucleotide sequence ID" value="NZ_WUBR01000002.1"/>
</dbReference>
<protein>
    <submittedName>
        <fullName evidence="3">SDR family NAD(P)-dependent oxidoreductase</fullName>
    </submittedName>
</protein>
<dbReference type="GO" id="GO:0016491">
    <property type="term" value="F:oxidoreductase activity"/>
    <property type="evidence" value="ECO:0007669"/>
    <property type="project" value="UniProtKB-KW"/>
</dbReference>